<dbReference type="InterPro" id="IPR036116">
    <property type="entry name" value="FN3_sf"/>
</dbReference>
<dbReference type="InterPro" id="IPR013783">
    <property type="entry name" value="Ig-like_fold"/>
</dbReference>
<dbReference type="SMART" id="SM00060">
    <property type="entry name" value="FN3"/>
    <property type="match status" value="4"/>
</dbReference>
<comment type="caution">
    <text evidence="4">The sequence shown here is derived from an EMBL/GenBank/DDBJ whole genome shotgun (WGS) entry which is preliminary data.</text>
</comment>
<feature type="chain" id="PRO_5019756262" evidence="2">
    <location>
        <begin position="20"/>
        <end position="815"/>
    </location>
</feature>
<protein>
    <submittedName>
        <fullName evidence="4">Interleukin-6 receptor subunit beta-like protein</fullName>
    </submittedName>
</protein>
<dbReference type="SUPFAM" id="SSF49265">
    <property type="entry name" value="Fibronectin type III"/>
    <property type="match status" value="3"/>
</dbReference>
<proteinExistence type="predicted"/>
<dbReference type="Pfam" id="PF00041">
    <property type="entry name" value="fn3"/>
    <property type="match status" value="1"/>
</dbReference>
<evidence type="ECO:0000256" key="1">
    <source>
        <dbReference type="SAM" id="MobiDB-lite"/>
    </source>
</evidence>
<sequence>MMWKTTALAACLLLAGVQALDGPSYGVKLCGREFIRAVIFTCGGSRWKRSLTNTASCEVGVNCWWNRALSVGGNVSLFCQTSTWGRASSCGLCQLVIKLGHRPQFASACASTDETFNFSIATEQREKILCTCSGNTSDACTVIVRGGYPPSAPSRPDCAIEDMDKEHIYCSWTKFNETMIPTVYTLHWKDYDGNVQSRESNSESALIDREEYIKGTYITAWVTAKNVLGSAQSGMSQFNTDHIIRPDPPYNLSLTSTPLEFIWEMDCDDVGPLDKSCQGQYSTHNNMLNWTEVDDCNFMCVLVDPQPFTQYNFRVRCHCGYEEKVMSNWSQVYSVRTPPAAPVGHLDVWSDCAPNSDKSSCNIYWKEMPLSQARGEIINYIVTVKLKNGTEVKQVNRQRRDTGSQHPTEQSCLQLKLSPGVTEVFVSANTSMGTSDPAFMPFAVRGQTTPKVNLSVIGENQTLRVSWSVHPQFSESVLEYVVQHVPVVSHHRCLNWVRVNRAQRSVKLTGDFKNYTAYNVSLFAVFNNHSIFLKSATAYTLEGVPPKVSQIHVKNISSSSATLIWSPIPVHESNGVILHYIVGITETGSNIRSNGTRVQLSELQPAQQYEAWVRAVSAAGEGDRTITTFSTNKKDRVLCERLFKYTDGVGGSGFLICNHMLLALCKSAWCFMKIPDPINSKTFKHMNFQHTLPLLCSPSELSLKISELEIVENPDPDTPTLPSDTESDKILIDVEPQHFQVPNGLGRTNEGGERPEEEPEKLNRGNILKQDSWEKEYSEMVDTDDEKGVGDDEDWWDRQCVSDYERHFLPSVEVN</sequence>
<dbReference type="AlphaFoldDB" id="A0A498MSU9"/>
<keyword evidence="2" id="KW-0732">Signal</keyword>
<dbReference type="PROSITE" id="PS50853">
    <property type="entry name" value="FN3"/>
    <property type="match status" value="2"/>
</dbReference>
<dbReference type="PANTHER" id="PTHR48483:SF1">
    <property type="entry name" value="INTERLEUKIN-12 RECEPTOR SUBUNIT BETA-1-RELATED"/>
    <property type="match status" value="1"/>
</dbReference>
<dbReference type="InterPro" id="IPR053073">
    <property type="entry name" value="IL11/IL27_subunit_beta"/>
</dbReference>
<evidence type="ECO:0000256" key="2">
    <source>
        <dbReference type="SAM" id="SignalP"/>
    </source>
</evidence>
<dbReference type="CDD" id="cd04365">
    <property type="entry name" value="IlGF_relaxin_like"/>
    <property type="match status" value="1"/>
</dbReference>
<feature type="domain" description="Fibronectin type-III" evidence="3">
    <location>
        <begin position="245"/>
        <end position="340"/>
    </location>
</feature>
<dbReference type="InterPro" id="IPR036438">
    <property type="entry name" value="Insulin-like_sf"/>
</dbReference>
<dbReference type="Gene3D" id="2.60.40.10">
    <property type="entry name" value="Immunoglobulins"/>
    <property type="match status" value="5"/>
</dbReference>
<dbReference type="InterPro" id="IPR003961">
    <property type="entry name" value="FN3_dom"/>
</dbReference>
<feature type="domain" description="Fibronectin type-III" evidence="3">
    <location>
        <begin position="547"/>
        <end position="635"/>
    </location>
</feature>
<evidence type="ECO:0000313" key="5">
    <source>
        <dbReference type="Proteomes" id="UP000290572"/>
    </source>
</evidence>
<name>A0A498MSU9_LABRO</name>
<dbReference type="STRING" id="84645.A0A498MSU9"/>
<feature type="signal peptide" evidence="2">
    <location>
        <begin position="1"/>
        <end position="19"/>
    </location>
</feature>
<evidence type="ECO:0000259" key="3">
    <source>
        <dbReference type="PROSITE" id="PS50853"/>
    </source>
</evidence>
<reference evidence="4 5" key="1">
    <citation type="submission" date="2018-03" db="EMBL/GenBank/DDBJ databases">
        <title>Draft genome sequence of Rohu Carp (Labeo rohita).</title>
        <authorList>
            <person name="Das P."/>
            <person name="Kushwaha B."/>
            <person name="Joshi C.G."/>
            <person name="Kumar D."/>
            <person name="Nagpure N.S."/>
            <person name="Sahoo L."/>
            <person name="Das S.P."/>
            <person name="Bit A."/>
            <person name="Patnaik S."/>
            <person name="Meher P.K."/>
            <person name="Jayasankar P."/>
            <person name="Koringa P.G."/>
            <person name="Patel N.V."/>
            <person name="Hinsu A.T."/>
            <person name="Kumar R."/>
            <person name="Pandey M."/>
            <person name="Agarwal S."/>
            <person name="Srivastava S."/>
            <person name="Singh M."/>
            <person name="Iquebal M.A."/>
            <person name="Jaiswal S."/>
            <person name="Angadi U.B."/>
            <person name="Kumar N."/>
            <person name="Raza M."/>
            <person name="Shah T.M."/>
            <person name="Rai A."/>
            <person name="Jena J.K."/>
        </authorList>
    </citation>
    <scope>NUCLEOTIDE SEQUENCE [LARGE SCALE GENOMIC DNA]</scope>
    <source>
        <strain evidence="4">DASCIFA01</strain>
        <tissue evidence="4">Testis</tissue>
    </source>
</reference>
<evidence type="ECO:0000313" key="4">
    <source>
        <dbReference type="EMBL" id="RXN19987.1"/>
    </source>
</evidence>
<dbReference type="EMBL" id="QBIY01012653">
    <property type="protein sequence ID" value="RXN19987.1"/>
    <property type="molecule type" value="Genomic_DNA"/>
</dbReference>
<dbReference type="Proteomes" id="UP000290572">
    <property type="component" value="Unassembled WGS sequence"/>
</dbReference>
<dbReference type="PANTHER" id="PTHR48483">
    <property type="entry name" value="INTERLEUKIN-27 SUBUNIT BETA"/>
    <property type="match status" value="1"/>
</dbReference>
<keyword evidence="5" id="KW-1185">Reference proteome</keyword>
<feature type="compositionally biased region" description="Acidic residues" evidence="1">
    <location>
        <begin position="779"/>
        <end position="793"/>
    </location>
</feature>
<dbReference type="SUPFAM" id="SSF56994">
    <property type="entry name" value="Insulin-like"/>
    <property type="match status" value="1"/>
</dbReference>
<organism evidence="4 5">
    <name type="scientific">Labeo rohita</name>
    <name type="common">Indian major carp</name>
    <name type="synonym">Cyprinus rohita</name>
    <dbReference type="NCBI Taxonomy" id="84645"/>
    <lineage>
        <taxon>Eukaryota</taxon>
        <taxon>Metazoa</taxon>
        <taxon>Chordata</taxon>
        <taxon>Craniata</taxon>
        <taxon>Vertebrata</taxon>
        <taxon>Euteleostomi</taxon>
        <taxon>Actinopterygii</taxon>
        <taxon>Neopterygii</taxon>
        <taxon>Teleostei</taxon>
        <taxon>Ostariophysi</taxon>
        <taxon>Cypriniformes</taxon>
        <taxon>Cyprinidae</taxon>
        <taxon>Labeoninae</taxon>
        <taxon>Labeonini</taxon>
        <taxon>Labeo</taxon>
    </lineage>
</organism>
<feature type="region of interest" description="Disordered" evidence="1">
    <location>
        <begin position="741"/>
        <end position="793"/>
    </location>
</feature>
<gene>
    <name evidence="4" type="ORF">ROHU_025289</name>
</gene>
<dbReference type="CDD" id="cd00063">
    <property type="entry name" value="FN3"/>
    <property type="match status" value="2"/>
</dbReference>
<keyword evidence="4" id="KW-0675">Receptor</keyword>
<accession>A0A498MSU9</accession>